<proteinExistence type="predicted"/>
<feature type="transmembrane region" description="Helical" evidence="2">
    <location>
        <begin position="60"/>
        <end position="86"/>
    </location>
</feature>
<dbReference type="PANTHER" id="PTHR30015">
    <property type="entry name" value="MRR RESTRICTION SYSTEM PROTEIN"/>
    <property type="match status" value="1"/>
</dbReference>
<evidence type="ECO:0000313" key="5">
    <source>
        <dbReference type="EMBL" id="MES1930811.1"/>
    </source>
</evidence>
<evidence type="ECO:0000259" key="4">
    <source>
        <dbReference type="Pfam" id="PF04471"/>
    </source>
</evidence>
<dbReference type="Proteomes" id="UP001460888">
    <property type="component" value="Unassembled WGS sequence"/>
</dbReference>
<keyword evidence="5" id="KW-0255">Endonuclease</keyword>
<keyword evidence="2" id="KW-0812">Transmembrane</keyword>
<dbReference type="Pfam" id="PF01396">
    <property type="entry name" value="Zn_ribbon_Top1"/>
    <property type="match status" value="1"/>
</dbReference>
<name>A0ABV2B4L0_9GAMM</name>
<dbReference type="InterPro" id="IPR011856">
    <property type="entry name" value="tRNA_endonuc-like_dom_sf"/>
</dbReference>
<dbReference type="Pfam" id="PF04471">
    <property type="entry name" value="Mrr_cat"/>
    <property type="match status" value="1"/>
</dbReference>
<dbReference type="EMBL" id="APND01000006">
    <property type="protein sequence ID" value="MES1930811.1"/>
    <property type="molecule type" value="Genomic_DNA"/>
</dbReference>
<dbReference type="GO" id="GO:0004519">
    <property type="term" value="F:endonuclease activity"/>
    <property type="evidence" value="ECO:0007669"/>
    <property type="project" value="UniProtKB-KW"/>
</dbReference>
<keyword evidence="2" id="KW-1133">Transmembrane helix</keyword>
<sequence>MARRRRKSDFEQWVALFAKLPWPVCLALTLPAYFGFAALVDWPIPKTTGVSEMGGVVVAQFIRVAGMIGQYAAPAMLLLAALMSLLAKRRRAQLLQTSRSISGSAKLMQMSWQDFERLVHAWFEEQRYKVAATPAGPDGGIDLILKRDGETFLVQCKQWRANRIGVSIVRELYGVMVAQGAAGGFVVGVGDYTAAAKAFATGRNIDLVDARAVIHQSAPVTQPNDAAPAARAPETPSCPRCNASMVERTARNGAKAGNTFYGCSRFPACRGTRPVSAE</sequence>
<gene>
    <name evidence="5" type="ORF">SADO_16248</name>
</gene>
<dbReference type="Gene3D" id="3.30.65.10">
    <property type="entry name" value="Bacterial Topoisomerase I, domain 1"/>
    <property type="match status" value="1"/>
</dbReference>
<dbReference type="SUPFAM" id="SSF57783">
    <property type="entry name" value="Zinc beta-ribbon"/>
    <property type="match status" value="1"/>
</dbReference>
<evidence type="ECO:0000256" key="1">
    <source>
        <dbReference type="SAM" id="MobiDB-lite"/>
    </source>
</evidence>
<keyword evidence="2" id="KW-0472">Membrane</keyword>
<dbReference type="InterPro" id="IPR013498">
    <property type="entry name" value="Topo_IA_Znf"/>
</dbReference>
<feature type="region of interest" description="Disordered" evidence="1">
    <location>
        <begin position="219"/>
        <end position="241"/>
    </location>
</feature>
<dbReference type="PANTHER" id="PTHR30015:SF7">
    <property type="entry name" value="TYPE IV METHYL-DIRECTED RESTRICTION ENZYME ECOKMRR"/>
    <property type="match status" value="1"/>
</dbReference>
<reference evidence="5 6" key="1">
    <citation type="submission" date="2013-03" db="EMBL/GenBank/DDBJ databases">
        <title>Salinisphaera dokdonensis CL-ES53 Genome Sequencing.</title>
        <authorList>
            <person name="Li C."/>
            <person name="Lai Q."/>
            <person name="Shao Z."/>
        </authorList>
    </citation>
    <scope>NUCLEOTIDE SEQUENCE [LARGE SCALE GENOMIC DNA]</scope>
    <source>
        <strain evidence="5 6">CL-ES53</strain>
    </source>
</reference>
<organism evidence="5 6">
    <name type="scientific">Salinisphaera dokdonensis CL-ES53</name>
    <dbReference type="NCBI Taxonomy" id="1304272"/>
    <lineage>
        <taxon>Bacteria</taxon>
        <taxon>Pseudomonadati</taxon>
        <taxon>Pseudomonadota</taxon>
        <taxon>Gammaproteobacteria</taxon>
        <taxon>Salinisphaerales</taxon>
        <taxon>Salinisphaeraceae</taxon>
        <taxon>Salinisphaera</taxon>
    </lineage>
</organism>
<dbReference type="Gene3D" id="3.40.1350.10">
    <property type="match status" value="1"/>
</dbReference>
<evidence type="ECO:0000256" key="2">
    <source>
        <dbReference type="SAM" id="Phobius"/>
    </source>
</evidence>
<feature type="domain" description="Restriction endonuclease type IV Mrr" evidence="4">
    <location>
        <begin position="108"/>
        <end position="213"/>
    </location>
</feature>
<comment type="caution">
    <text evidence="5">The sequence shown here is derived from an EMBL/GenBank/DDBJ whole genome shotgun (WGS) entry which is preliminary data.</text>
</comment>
<dbReference type="InterPro" id="IPR052906">
    <property type="entry name" value="Type_IV_Methyl-Rstrct_Enzyme"/>
</dbReference>
<dbReference type="InterPro" id="IPR011335">
    <property type="entry name" value="Restrct_endonuc-II-like"/>
</dbReference>
<feature type="transmembrane region" description="Helical" evidence="2">
    <location>
        <begin position="20"/>
        <end position="40"/>
    </location>
</feature>
<dbReference type="InterPro" id="IPR007560">
    <property type="entry name" value="Restrct_endonuc_IV_Mrr"/>
</dbReference>
<keyword evidence="5" id="KW-0540">Nuclease</keyword>
<dbReference type="SUPFAM" id="SSF52980">
    <property type="entry name" value="Restriction endonuclease-like"/>
    <property type="match status" value="1"/>
</dbReference>
<keyword evidence="5" id="KW-0378">Hydrolase</keyword>
<evidence type="ECO:0000259" key="3">
    <source>
        <dbReference type="Pfam" id="PF01396"/>
    </source>
</evidence>
<feature type="domain" description="DNA topoisomerase type IA zn finger" evidence="3">
    <location>
        <begin position="237"/>
        <end position="275"/>
    </location>
</feature>
<evidence type="ECO:0000313" key="6">
    <source>
        <dbReference type="Proteomes" id="UP001460888"/>
    </source>
</evidence>
<keyword evidence="6" id="KW-1185">Reference proteome</keyword>
<protein>
    <submittedName>
        <fullName evidence="5">Restriction endonuclease</fullName>
    </submittedName>
</protein>
<accession>A0ABV2B4L0</accession>